<dbReference type="Gene3D" id="3.30.70.980">
    <property type="match status" value="2"/>
</dbReference>
<feature type="domain" description="TACO1/YebC-like N-terminal" evidence="8">
    <location>
        <begin position="5"/>
        <end position="76"/>
    </location>
</feature>
<dbReference type="Proteomes" id="UP000007347">
    <property type="component" value="Chromosome"/>
</dbReference>
<protein>
    <recommendedName>
        <fullName evidence="6">Probable transcriptional regulatory protein TOL2_C03440</fullName>
    </recommendedName>
</protein>
<dbReference type="RefSeq" id="WP_014955871.1">
    <property type="nucleotide sequence ID" value="NC_018645.1"/>
</dbReference>
<keyword evidence="2 6" id="KW-0963">Cytoplasm</keyword>
<feature type="domain" description="TACO1/YebC-like second and third" evidence="7">
    <location>
        <begin position="82"/>
        <end position="237"/>
    </location>
</feature>
<comment type="subcellular location">
    <subcellularLocation>
        <location evidence="6">Cytoplasm</location>
    </subcellularLocation>
</comment>
<dbReference type="OrthoDB" id="9781053at2"/>
<dbReference type="STRING" id="651182.TOL2_C03440"/>
<evidence type="ECO:0000256" key="4">
    <source>
        <dbReference type="ARBA" id="ARBA00023125"/>
    </source>
</evidence>
<name>K0N325_DESTT</name>
<dbReference type="InterPro" id="IPR049083">
    <property type="entry name" value="TACO1_YebC_N"/>
</dbReference>
<dbReference type="PANTHER" id="PTHR12532:SF6">
    <property type="entry name" value="TRANSCRIPTIONAL REGULATORY PROTEIN YEBC-RELATED"/>
    <property type="match status" value="1"/>
</dbReference>
<comment type="similarity">
    <text evidence="1 6">Belongs to the TACO1 family.</text>
</comment>
<dbReference type="PATRIC" id="fig|651182.5.peg.426"/>
<dbReference type="NCBIfam" id="NF001030">
    <property type="entry name" value="PRK00110.1"/>
    <property type="match status" value="1"/>
</dbReference>
<keyword evidence="3 6" id="KW-0805">Transcription regulation</keyword>
<dbReference type="HAMAP" id="MF_00693">
    <property type="entry name" value="Transcrip_reg_TACO1"/>
    <property type="match status" value="1"/>
</dbReference>
<dbReference type="GO" id="GO:0005829">
    <property type="term" value="C:cytosol"/>
    <property type="evidence" value="ECO:0007669"/>
    <property type="project" value="TreeGrafter"/>
</dbReference>
<evidence type="ECO:0000259" key="8">
    <source>
        <dbReference type="Pfam" id="PF20772"/>
    </source>
</evidence>
<dbReference type="SUPFAM" id="SSF75625">
    <property type="entry name" value="YebC-like"/>
    <property type="match status" value="1"/>
</dbReference>
<dbReference type="InterPro" id="IPR029072">
    <property type="entry name" value="YebC-like"/>
</dbReference>
<keyword evidence="10" id="KW-1185">Reference proteome</keyword>
<dbReference type="GO" id="GO:0003677">
    <property type="term" value="F:DNA binding"/>
    <property type="evidence" value="ECO:0007669"/>
    <property type="project" value="UniProtKB-UniRule"/>
</dbReference>
<keyword evidence="4 6" id="KW-0238">DNA-binding</keyword>
<dbReference type="HOGENOM" id="CLU_062974_2_2_7"/>
<dbReference type="NCBIfam" id="TIGR01033">
    <property type="entry name" value="YebC/PmpR family DNA-binding transcriptional regulator"/>
    <property type="match status" value="1"/>
</dbReference>
<proteinExistence type="inferred from homology"/>
<reference evidence="9 10" key="1">
    <citation type="journal article" date="2013" name="Environ. Microbiol.">
        <title>Complete genome, catabolic sub-proteomes and key-metabolites of Desulfobacula toluolica Tol2, a marine, aromatic compound-degrading, sulfate-reducing bacterium.</title>
        <authorList>
            <person name="Wohlbrand L."/>
            <person name="Jacob J.H."/>
            <person name="Kube M."/>
            <person name="Mussmann M."/>
            <person name="Jarling R."/>
            <person name="Beck A."/>
            <person name="Amann R."/>
            <person name="Wilkes H."/>
            <person name="Reinhardt R."/>
            <person name="Rabus R."/>
        </authorList>
    </citation>
    <scope>NUCLEOTIDE SEQUENCE [LARGE SCALE GENOMIC DNA]</scope>
    <source>
        <strain evidence="10">DSM 7467 / Tol2</strain>
    </source>
</reference>
<dbReference type="Gene3D" id="1.10.10.200">
    <property type="match status" value="1"/>
</dbReference>
<dbReference type="InterPro" id="IPR017856">
    <property type="entry name" value="Integrase-like_N"/>
</dbReference>
<dbReference type="Pfam" id="PF20772">
    <property type="entry name" value="TACO1_YebC_N"/>
    <property type="match status" value="1"/>
</dbReference>
<dbReference type="EMBL" id="FO203503">
    <property type="protein sequence ID" value="CCK78514.1"/>
    <property type="molecule type" value="Genomic_DNA"/>
</dbReference>
<evidence type="ECO:0000256" key="2">
    <source>
        <dbReference type="ARBA" id="ARBA00022490"/>
    </source>
</evidence>
<evidence type="ECO:0000256" key="1">
    <source>
        <dbReference type="ARBA" id="ARBA00008724"/>
    </source>
</evidence>
<keyword evidence="5 6" id="KW-0804">Transcription</keyword>
<evidence type="ECO:0000256" key="6">
    <source>
        <dbReference type="HAMAP-Rule" id="MF_00693"/>
    </source>
</evidence>
<dbReference type="AlphaFoldDB" id="K0N325"/>
<dbReference type="KEGG" id="dto:TOL2_C03440"/>
<evidence type="ECO:0000256" key="3">
    <source>
        <dbReference type="ARBA" id="ARBA00023015"/>
    </source>
</evidence>
<dbReference type="PANTHER" id="PTHR12532">
    <property type="entry name" value="TRANSLATIONAL ACTIVATOR OF CYTOCHROME C OXIDASE 1"/>
    <property type="match status" value="1"/>
</dbReference>
<dbReference type="Pfam" id="PF01709">
    <property type="entry name" value="Transcrip_reg"/>
    <property type="match status" value="1"/>
</dbReference>
<evidence type="ECO:0000313" key="10">
    <source>
        <dbReference type="Proteomes" id="UP000007347"/>
    </source>
</evidence>
<dbReference type="NCBIfam" id="NF009044">
    <property type="entry name" value="PRK12378.1"/>
    <property type="match status" value="1"/>
</dbReference>
<sequence length="247" mass="27079">MSGHSKWSTIKHKKGATDAKRGKLFTKLIKEITVAARMGGGDPEANPRLRHALSIARSQNMPKDTSERAVKKGTGELEGVNYEEIVYEGYGPGGVAVLVECLTDNRNRTIAEVRHAFGKAGGNVGTDGCVAWMFDKKGVLTVSKEDSDEETLMEVALEAGAEDIREETNSFDIITEPADFDAVKEAVDAAGIKYEMAEITMLPQNMTKVDGKEAEQMIKFMDVLDDCDDVQKFYTNADIPDEVFDSM</sequence>
<evidence type="ECO:0000256" key="5">
    <source>
        <dbReference type="ARBA" id="ARBA00023163"/>
    </source>
</evidence>
<dbReference type="GO" id="GO:0006355">
    <property type="term" value="P:regulation of DNA-templated transcription"/>
    <property type="evidence" value="ECO:0007669"/>
    <property type="project" value="UniProtKB-UniRule"/>
</dbReference>
<organism evidence="9 10">
    <name type="scientific">Desulfobacula toluolica (strain DSM 7467 / Tol2)</name>
    <dbReference type="NCBI Taxonomy" id="651182"/>
    <lineage>
        <taxon>Bacteria</taxon>
        <taxon>Pseudomonadati</taxon>
        <taxon>Thermodesulfobacteriota</taxon>
        <taxon>Desulfobacteria</taxon>
        <taxon>Desulfobacterales</taxon>
        <taxon>Desulfobacteraceae</taxon>
        <taxon>Desulfobacula</taxon>
    </lineage>
</organism>
<evidence type="ECO:0000259" key="7">
    <source>
        <dbReference type="Pfam" id="PF01709"/>
    </source>
</evidence>
<accession>K0N325</accession>
<evidence type="ECO:0000313" key="9">
    <source>
        <dbReference type="EMBL" id="CCK78514.1"/>
    </source>
</evidence>
<dbReference type="FunFam" id="3.30.70.980:FF:000002">
    <property type="entry name" value="Probable transcriptional regulatory protein YebC"/>
    <property type="match status" value="1"/>
</dbReference>
<dbReference type="InterPro" id="IPR026564">
    <property type="entry name" value="Transcrip_reg_TACO1-like_dom3"/>
</dbReference>
<gene>
    <name evidence="9" type="ordered locus">TOL2_C03440</name>
</gene>
<dbReference type="FunFam" id="1.10.10.200:FF:000002">
    <property type="entry name" value="Probable transcriptional regulatory protein CLM62_37755"/>
    <property type="match status" value="1"/>
</dbReference>
<dbReference type="InterPro" id="IPR048300">
    <property type="entry name" value="TACO1_YebC-like_2nd/3rd_dom"/>
</dbReference>
<dbReference type="InterPro" id="IPR002876">
    <property type="entry name" value="Transcrip_reg_TACO1-like"/>
</dbReference>